<dbReference type="PANTHER" id="PTHR31004">
    <property type="entry name" value="TRANSMEMBRANE PROTEIN 79"/>
    <property type="match status" value="1"/>
</dbReference>
<evidence type="ECO:0000256" key="1">
    <source>
        <dbReference type="ARBA" id="ARBA00004370"/>
    </source>
</evidence>
<dbReference type="SUPFAM" id="SSF161084">
    <property type="entry name" value="MAPEG domain-like"/>
    <property type="match status" value="1"/>
</dbReference>
<name>A0ABW4N593_9CAUL</name>
<sequence length="176" mass="18972">MTLRWKQAISLGQIAAAMLVSLAVAFGDWPVFGLPRPPPAGDAERLALALLWMLVPALCLLQGLGAASAYRLGRADAVDGQREGVGRLLEIVLRYNTNTLEQGFLALVAWCGLALTLPADQLGLVPRLALLFAAGRILFFWGYLIAPPLRVFGMGLTAYPTYGALLWLLWRAVQGA</sequence>
<organism evidence="6 7">
    <name type="scientific">Phenylobacterium terrae</name>
    <dbReference type="NCBI Taxonomy" id="2665495"/>
    <lineage>
        <taxon>Bacteria</taxon>
        <taxon>Pseudomonadati</taxon>
        <taxon>Pseudomonadota</taxon>
        <taxon>Alphaproteobacteria</taxon>
        <taxon>Caulobacterales</taxon>
        <taxon>Caulobacteraceae</taxon>
        <taxon>Phenylobacterium</taxon>
    </lineage>
</organism>
<dbReference type="Pfam" id="PF01124">
    <property type="entry name" value="MAPEG"/>
    <property type="match status" value="1"/>
</dbReference>
<dbReference type="Proteomes" id="UP001597237">
    <property type="component" value="Unassembled WGS sequence"/>
</dbReference>
<dbReference type="InterPro" id="IPR001129">
    <property type="entry name" value="Membr-assoc_MAPEG"/>
</dbReference>
<evidence type="ECO:0000256" key="2">
    <source>
        <dbReference type="ARBA" id="ARBA00022692"/>
    </source>
</evidence>
<evidence type="ECO:0000256" key="5">
    <source>
        <dbReference type="SAM" id="Phobius"/>
    </source>
</evidence>
<protein>
    <submittedName>
        <fullName evidence="6">MAPEG family protein</fullName>
    </submittedName>
</protein>
<keyword evidence="3 5" id="KW-1133">Transmembrane helix</keyword>
<dbReference type="RefSeq" id="WP_377282205.1">
    <property type="nucleotide sequence ID" value="NZ_JBHRSI010000005.1"/>
</dbReference>
<dbReference type="EMBL" id="JBHUEY010000006">
    <property type="protein sequence ID" value="MFD1785253.1"/>
    <property type="molecule type" value="Genomic_DNA"/>
</dbReference>
<evidence type="ECO:0000313" key="7">
    <source>
        <dbReference type="Proteomes" id="UP001597237"/>
    </source>
</evidence>
<feature type="transmembrane region" description="Helical" evidence="5">
    <location>
        <begin position="151"/>
        <end position="170"/>
    </location>
</feature>
<keyword evidence="2 5" id="KW-0812">Transmembrane</keyword>
<dbReference type="Gene3D" id="1.20.120.550">
    <property type="entry name" value="Membrane associated eicosanoid/glutathione metabolism-like domain"/>
    <property type="match status" value="1"/>
</dbReference>
<comment type="subcellular location">
    <subcellularLocation>
        <location evidence="1">Membrane</location>
    </subcellularLocation>
</comment>
<accession>A0ABW4N593</accession>
<evidence type="ECO:0000256" key="3">
    <source>
        <dbReference type="ARBA" id="ARBA00022989"/>
    </source>
</evidence>
<keyword evidence="4 5" id="KW-0472">Membrane</keyword>
<feature type="transmembrane region" description="Helical" evidence="5">
    <location>
        <begin position="125"/>
        <end position="144"/>
    </location>
</feature>
<evidence type="ECO:0000313" key="6">
    <source>
        <dbReference type="EMBL" id="MFD1785253.1"/>
    </source>
</evidence>
<feature type="transmembrane region" description="Helical" evidence="5">
    <location>
        <begin position="49"/>
        <end position="72"/>
    </location>
</feature>
<comment type="caution">
    <text evidence="6">The sequence shown here is derived from an EMBL/GenBank/DDBJ whole genome shotgun (WGS) entry which is preliminary data.</text>
</comment>
<evidence type="ECO:0000256" key="4">
    <source>
        <dbReference type="ARBA" id="ARBA00023136"/>
    </source>
</evidence>
<dbReference type="InterPro" id="IPR023352">
    <property type="entry name" value="MAPEG-like_dom_sf"/>
</dbReference>
<gene>
    <name evidence="6" type="ORF">ACFSC0_17765</name>
</gene>
<keyword evidence="7" id="KW-1185">Reference proteome</keyword>
<dbReference type="PANTHER" id="PTHR31004:SF1">
    <property type="entry name" value="TRANSMEMBRANE PROTEIN 79"/>
    <property type="match status" value="1"/>
</dbReference>
<proteinExistence type="predicted"/>
<reference evidence="7" key="1">
    <citation type="journal article" date="2019" name="Int. J. Syst. Evol. Microbiol.">
        <title>The Global Catalogue of Microorganisms (GCM) 10K type strain sequencing project: providing services to taxonomists for standard genome sequencing and annotation.</title>
        <authorList>
            <consortium name="The Broad Institute Genomics Platform"/>
            <consortium name="The Broad Institute Genome Sequencing Center for Infectious Disease"/>
            <person name="Wu L."/>
            <person name="Ma J."/>
        </authorList>
    </citation>
    <scope>NUCLEOTIDE SEQUENCE [LARGE SCALE GENOMIC DNA]</scope>
    <source>
        <strain evidence="7">DFY28</strain>
    </source>
</reference>